<evidence type="ECO:0000259" key="3">
    <source>
        <dbReference type="Pfam" id="PF01345"/>
    </source>
</evidence>
<feature type="region of interest" description="Disordered" evidence="2">
    <location>
        <begin position="656"/>
        <end position="687"/>
    </location>
</feature>
<evidence type="ECO:0000256" key="1">
    <source>
        <dbReference type="ARBA" id="ARBA00022801"/>
    </source>
</evidence>
<proteinExistence type="predicted"/>
<keyword evidence="6" id="KW-1185">Reference proteome</keyword>
<dbReference type="AlphaFoldDB" id="A0A4Q2UWJ9"/>
<dbReference type="SUPFAM" id="SSF52266">
    <property type="entry name" value="SGNH hydrolase"/>
    <property type="match status" value="1"/>
</dbReference>
<evidence type="ECO:0000313" key="5">
    <source>
        <dbReference type="EMBL" id="RYC71359.1"/>
    </source>
</evidence>
<dbReference type="EMBL" id="SBLB01000001">
    <property type="protein sequence ID" value="RYC71359.1"/>
    <property type="molecule type" value="Genomic_DNA"/>
</dbReference>
<dbReference type="PANTHER" id="PTHR34819">
    <property type="entry name" value="LARGE CYSTEINE-RICH PERIPLASMIC PROTEIN OMCB"/>
    <property type="match status" value="1"/>
</dbReference>
<dbReference type="InterPro" id="IPR005181">
    <property type="entry name" value="SASA"/>
</dbReference>
<dbReference type="GO" id="GO:0016788">
    <property type="term" value="F:hydrolase activity, acting on ester bonds"/>
    <property type="evidence" value="ECO:0007669"/>
    <property type="project" value="UniProtKB-ARBA"/>
</dbReference>
<dbReference type="Pfam" id="PF01345">
    <property type="entry name" value="DUF11"/>
    <property type="match status" value="2"/>
</dbReference>
<evidence type="ECO:0000313" key="6">
    <source>
        <dbReference type="Proteomes" id="UP000290407"/>
    </source>
</evidence>
<evidence type="ECO:0000256" key="2">
    <source>
        <dbReference type="SAM" id="MobiDB-lite"/>
    </source>
</evidence>
<dbReference type="Pfam" id="PF03629">
    <property type="entry name" value="SASA"/>
    <property type="match status" value="1"/>
</dbReference>
<dbReference type="Gene3D" id="2.60.40.10">
    <property type="entry name" value="Immunoglobulins"/>
    <property type="match status" value="2"/>
</dbReference>
<dbReference type="Proteomes" id="UP000290407">
    <property type="component" value="Unassembled WGS sequence"/>
</dbReference>
<reference evidence="5 6" key="1">
    <citation type="submission" date="2019-01" db="EMBL/GenBank/DDBJ databases">
        <title>Spirosoma flava sp. nov., a propanil-degrading bacterium isolated from herbicide-contaminated soil.</title>
        <authorList>
            <person name="Zhang L."/>
            <person name="Jiang J.-D."/>
        </authorList>
    </citation>
    <scope>NUCLEOTIDE SEQUENCE [LARGE SCALE GENOMIC DNA]</scope>
    <source>
        <strain evidence="5 6">TY50</strain>
    </source>
</reference>
<feature type="domain" description="DUF11" evidence="3">
    <location>
        <begin position="557"/>
        <end position="661"/>
    </location>
</feature>
<evidence type="ECO:0000259" key="4">
    <source>
        <dbReference type="Pfam" id="PF03629"/>
    </source>
</evidence>
<dbReference type="PANTHER" id="PTHR34819:SF5">
    <property type="entry name" value="CONSERVED REPEAT DOMAIN PROTEIN"/>
    <property type="match status" value="1"/>
</dbReference>
<feature type="domain" description="DUF11" evidence="3">
    <location>
        <begin position="399"/>
        <end position="507"/>
    </location>
</feature>
<dbReference type="Gene3D" id="3.40.50.1110">
    <property type="entry name" value="SGNH hydrolase"/>
    <property type="match status" value="1"/>
</dbReference>
<dbReference type="InterPro" id="IPR036514">
    <property type="entry name" value="SGNH_hydro_sf"/>
</dbReference>
<gene>
    <name evidence="5" type="ORF">EQG79_04235</name>
</gene>
<organism evidence="5 6">
    <name type="scientific">Spirosoma sordidisoli</name>
    <dbReference type="NCBI Taxonomy" id="2502893"/>
    <lineage>
        <taxon>Bacteria</taxon>
        <taxon>Pseudomonadati</taxon>
        <taxon>Bacteroidota</taxon>
        <taxon>Cytophagia</taxon>
        <taxon>Cytophagales</taxon>
        <taxon>Cytophagaceae</taxon>
        <taxon>Spirosoma</taxon>
    </lineage>
</organism>
<feature type="domain" description="Sialate O-acetylesterase" evidence="4">
    <location>
        <begin position="130"/>
        <end position="373"/>
    </location>
</feature>
<sequence length="687" mass="73250">MPLYKSHVMLGKRVGLSGVLLLIVFVCNAQLTITFPTARLVFQRGNNNQTTLSILGLCPALTDQVEARLTEMNPGQGQATGWVLLDAAPAQGHFGGRLTVSGGWYRVEVRAWRSGLVTDVAEVKPVGVGEVFVVAGQSNGQGIRNRDAVNPADERVVGSPHFNLNDTIRLPIPFTGAPLSATGTVGPRGQTAWNWGRLGDLLAARLNVPILFYNTAWSGTAVRNWRESITVDSTATSGGDYFRPGMPYGNLKRVVQDYAPLTGLRAVLWHQGESEFYDTDPSASRYAADLQTVIAQCRADAGFTLPWVVARASMDNNLYLNYHLTQYAPVINAQNQVIQQVSGVYPGPNTDGIQMPRTDGVHLSGDGLRQVGDAWNGSLTDAFFQNTQPRLPSAITSTDLSLRMYTDQTSPALNTPVRVSLMVDNTGPRTATSVWLRCNLPPALAFIQGGEVTHKRGLILIKLPEVQPSVPRSVTFLVQPTQEGVYQLAAEIVRADQLDVDSQPNTSIGDGQDDLAQVTFRTRGSAGQVYSVPVSVNADPLPAVASNQPVPDPNTADLSLQLITSRLSVRTGGLLSISLVVTNRGGRSSGSVRVGCALPAALSFLDGPGMTAVSGLVSGTISDLAAGRSATLSFRVTVSTPLGRARLNAEIQTAAVTDPDSRPGNGYTNGEDDTAQLDLSIHPPTLP</sequence>
<dbReference type="InterPro" id="IPR001434">
    <property type="entry name" value="OmcB-like_DUF11"/>
</dbReference>
<accession>A0A4Q2UWJ9</accession>
<dbReference type="RefSeq" id="WP_077919021.1">
    <property type="nucleotide sequence ID" value="NZ_SBLB01000001.1"/>
</dbReference>
<name>A0A4Q2UWJ9_9BACT</name>
<comment type="caution">
    <text evidence="5">The sequence shown here is derived from an EMBL/GenBank/DDBJ whole genome shotgun (WGS) entry which is preliminary data.</text>
</comment>
<protein>
    <submittedName>
        <fullName evidence="5">DUF11 domain-containing protein</fullName>
    </submittedName>
</protein>
<keyword evidence="1" id="KW-0378">Hydrolase</keyword>
<dbReference type="InterPro" id="IPR051172">
    <property type="entry name" value="Chlamydia_OmcB"/>
</dbReference>
<dbReference type="InterPro" id="IPR013783">
    <property type="entry name" value="Ig-like_fold"/>
</dbReference>